<feature type="compositionally biased region" description="Basic and acidic residues" evidence="4">
    <location>
        <begin position="349"/>
        <end position="358"/>
    </location>
</feature>
<dbReference type="InterPro" id="IPR004854">
    <property type="entry name" value="Ufd1-like"/>
</dbReference>
<comment type="caution">
    <text evidence="7">The sequence shown here is derived from an EMBL/GenBank/DDBJ whole genome shotgun (WGS) entry which is preliminary data.</text>
</comment>
<evidence type="ECO:0000313" key="7">
    <source>
        <dbReference type="EMBL" id="RFU33378.1"/>
    </source>
</evidence>
<dbReference type="GO" id="GO:0031593">
    <property type="term" value="F:polyubiquitin modification-dependent protein binding"/>
    <property type="evidence" value="ECO:0007669"/>
    <property type="project" value="TreeGrafter"/>
</dbReference>
<dbReference type="GO" id="GO:0036503">
    <property type="term" value="P:ERAD pathway"/>
    <property type="evidence" value="ECO:0007669"/>
    <property type="project" value="TreeGrafter"/>
</dbReference>
<reference evidence="7 8" key="1">
    <citation type="submission" date="2018-05" db="EMBL/GenBank/DDBJ databases">
        <title>Draft genome sequence of Scytalidium lignicola DSM 105466, a ubiquitous saprotrophic fungus.</title>
        <authorList>
            <person name="Buettner E."/>
            <person name="Gebauer A.M."/>
            <person name="Hofrichter M."/>
            <person name="Liers C."/>
            <person name="Kellner H."/>
        </authorList>
    </citation>
    <scope>NUCLEOTIDE SEQUENCE [LARGE SCALE GENOMIC DNA]</scope>
    <source>
        <strain evidence="7 8">DSM 105466</strain>
    </source>
</reference>
<protein>
    <recommendedName>
        <fullName evidence="3">Ubiquitin fusion degradation protein 1</fullName>
    </recommendedName>
</protein>
<dbReference type="Pfam" id="PF24842">
    <property type="entry name" value="UFD1_N2"/>
    <property type="match status" value="1"/>
</dbReference>
<keyword evidence="8" id="KW-1185">Reference proteome</keyword>
<evidence type="ECO:0000259" key="6">
    <source>
        <dbReference type="Pfam" id="PF24842"/>
    </source>
</evidence>
<evidence type="ECO:0000256" key="4">
    <source>
        <dbReference type="SAM" id="MobiDB-lite"/>
    </source>
</evidence>
<evidence type="ECO:0000256" key="1">
    <source>
        <dbReference type="ARBA" id="ARBA00006043"/>
    </source>
</evidence>
<dbReference type="OMA" id="VCMIETD"/>
<dbReference type="Pfam" id="PF03152">
    <property type="entry name" value="UFD1_N1"/>
    <property type="match status" value="1"/>
</dbReference>
<feature type="compositionally biased region" description="Polar residues" evidence="4">
    <location>
        <begin position="283"/>
        <end position="299"/>
    </location>
</feature>
<dbReference type="STRING" id="5539.A0A3E2HIX7"/>
<sequence length="377" mass="40986">MLHQRSGMGRGPPKRFDEYYRCYPTVMLPGAEREYLNYGGKMIMPPSALEKLTRLHITYPMLFELYNGQADKLTHAGVLEFVAEEGKVYLPNWMMQTMQLETGDLIQVKSTDLESATLVKLQPQSTNFLDISDPKAVLEKAFRDFSTLTKGDVFSFKYNDTVYDVAVLEVKPTSEKMGVSMLETDVSVDFAPPVGYVEPERSRTSGTSTPRSIGGGLPQGGMLHSQGTMAQAINYDAIAPSSSSAASGAKAVSSNFLLGGHKLNAKKGSKTPTPKASTPVAGVSTNNKPQPTIRRTNGPQPLRLAPNKLFFGYEIKPVKTQSDKDKENADAQKPHFAGQGQTLRGGVKRKGDGEKPAEKSASTSTNSSGKRLDGRKP</sequence>
<keyword evidence="2" id="KW-0833">Ubl conjugation pathway</keyword>
<dbReference type="InterPro" id="IPR055417">
    <property type="entry name" value="UFD1_N1"/>
</dbReference>
<feature type="domain" description="Ubiquitin fusion degradation protein UFD1 N-terminal subdomain 1" evidence="5">
    <location>
        <begin position="16"/>
        <end position="113"/>
    </location>
</feature>
<comment type="similarity">
    <text evidence="1">Belongs to the UFD1 family.</text>
</comment>
<organism evidence="7 8">
    <name type="scientific">Scytalidium lignicola</name>
    <name type="common">Hyphomycete</name>
    <dbReference type="NCBI Taxonomy" id="5539"/>
    <lineage>
        <taxon>Eukaryota</taxon>
        <taxon>Fungi</taxon>
        <taxon>Dikarya</taxon>
        <taxon>Ascomycota</taxon>
        <taxon>Pezizomycotina</taxon>
        <taxon>Leotiomycetes</taxon>
        <taxon>Leotiomycetes incertae sedis</taxon>
        <taxon>Scytalidium</taxon>
    </lineage>
</organism>
<dbReference type="GO" id="GO:0034098">
    <property type="term" value="C:VCP-NPL4-UFD1 AAA ATPase complex"/>
    <property type="evidence" value="ECO:0007669"/>
    <property type="project" value="TreeGrafter"/>
</dbReference>
<feature type="non-terminal residue" evidence="7">
    <location>
        <position position="377"/>
    </location>
</feature>
<dbReference type="InterPro" id="IPR055418">
    <property type="entry name" value="UFD1_N2"/>
</dbReference>
<feature type="region of interest" description="Disordered" evidence="4">
    <location>
        <begin position="196"/>
        <end position="217"/>
    </location>
</feature>
<accession>A0A3E2HIX7</accession>
<dbReference type="AlphaFoldDB" id="A0A3E2HIX7"/>
<dbReference type="FunFam" id="2.40.40.50:FF:000001">
    <property type="entry name" value="Ubiquitin fusion degradation protein 1 homolog"/>
    <property type="match status" value="1"/>
</dbReference>
<dbReference type="Gene3D" id="3.10.330.10">
    <property type="match status" value="1"/>
</dbReference>
<evidence type="ECO:0000313" key="8">
    <source>
        <dbReference type="Proteomes" id="UP000258309"/>
    </source>
</evidence>
<feature type="compositionally biased region" description="Polar residues" evidence="4">
    <location>
        <begin position="360"/>
        <end position="369"/>
    </location>
</feature>
<name>A0A3E2HIX7_SCYLI</name>
<feature type="region of interest" description="Disordered" evidence="4">
    <location>
        <begin position="263"/>
        <end position="306"/>
    </location>
</feature>
<feature type="domain" description="Ubiquitin fusion degradation protein UFD1 N-terminal subdomain 2" evidence="6">
    <location>
        <begin position="116"/>
        <end position="193"/>
    </location>
</feature>
<dbReference type="OrthoDB" id="422728at2759"/>
<dbReference type="PANTHER" id="PTHR12555:SF13">
    <property type="entry name" value="UBIQUITIN RECOGNITION FACTOR IN ER-ASSOCIATED DEGRADATION PROTEIN 1"/>
    <property type="match status" value="1"/>
</dbReference>
<proteinExistence type="inferred from homology"/>
<dbReference type="PANTHER" id="PTHR12555">
    <property type="entry name" value="UBIQUITIN FUSION DEGRADATON PROTEIN 1"/>
    <property type="match status" value="1"/>
</dbReference>
<gene>
    <name evidence="7" type="ORF">B7463_g2924</name>
</gene>
<evidence type="ECO:0000256" key="3">
    <source>
        <dbReference type="ARBA" id="ARBA00074895"/>
    </source>
</evidence>
<dbReference type="GO" id="GO:0006511">
    <property type="term" value="P:ubiquitin-dependent protein catabolic process"/>
    <property type="evidence" value="ECO:0007669"/>
    <property type="project" value="InterPro"/>
</dbReference>
<feature type="non-terminal residue" evidence="7">
    <location>
        <position position="1"/>
    </location>
</feature>
<feature type="compositionally biased region" description="Basic and acidic residues" evidence="4">
    <location>
        <begin position="321"/>
        <end position="333"/>
    </location>
</feature>
<dbReference type="Gene3D" id="2.40.40.50">
    <property type="entry name" value="Ubiquitin fusion degradation protein UFD1, N-terminal domain"/>
    <property type="match status" value="1"/>
</dbReference>
<feature type="region of interest" description="Disordered" evidence="4">
    <location>
        <begin position="319"/>
        <end position="377"/>
    </location>
</feature>
<dbReference type="InterPro" id="IPR042299">
    <property type="entry name" value="Ufd1-like_Nn"/>
</dbReference>
<dbReference type="EMBL" id="NCSJ02000036">
    <property type="protein sequence ID" value="RFU33378.1"/>
    <property type="molecule type" value="Genomic_DNA"/>
</dbReference>
<evidence type="ECO:0000256" key="2">
    <source>
        <dbReference type="ARBA" id="ARBA00022786"/>
    </source>
</evidence>
<evidence type="ECO:0000259" key="5">
    <source>
        <dbReference type="Pfam" id="PF03152"/>
    </source>
</evidence>
<dbReference type="GO" id="GO:0032182">
    <property type="term" value="F:ubiquitin-like protein binding"/>
    <property type="evidence" value="ECO:0007669"/>
    <property type="project" value="UniProtKB-ARBA"/>
</dbReference>
<dbReference type="Proteomes" id="UP000258309">
    <property type="component" value="Unassembled WGS sequence"/>
</dbReference>